<comment type="caution">
    <text evidence="3">The sequence shown here is derived from an EMBL/GenBank/DDBJ whole genome shotgun (WGS) entry which is preliminary data.</text>
</comment>
<evidence type="ECO:0000313" key="3">
    <source>
        <dbReference type="EMBL" id="PQJ09502.1"/>
    </source>
</evidence>
<evidence type="ECO:0000313" key="4">
    <source>
        <dbReference type="Proteomes" id="UP000239872"/>
    </source>
</evidence>
<sequence length="84" mass="9202">MIQKLLDAVKGKDVLLASQMIILISAIIGFGWYSIVTKRPLDGIALIVGALVTNYNTLVNFRWGSSKGSKDKDKNINNNNTPQP</sequence>
<keyword evidence="2" id="KW-0472">Membrane</keyword>
<dbReference type="Proteomes" id="UP000239872">
    <property type="component" value="Unassembled WGS sequence"/>
</dbReference>
<dbReference type="AlphaFoldDB" id="A0A2S7SRG1"/>
<feature type="transmembrane region" description="Helical" evidence="2">
    <location>
        <begin position="41"/>
        <end position="61"/>
    </location>
</feature>
<protein>
    <submittedName>
        <fullName evidence="3">Uncharacterized protein</fullName>
    </submittedName>
</protein>
<name>A0A2S7SRG1_9BACT</name>
<dbReference type="RefSeq" id="WP_105040952.1">
    <property type="nucleotide sequence ID" value="NZ_PPSL01000006.1"/>
</dbReference>
<keyword evidence="2" id="KW-0812">Transmembrane</keyword>
<accession>A0A2S7SRG1</accession>
<evidence type="ECO:0000256" key="2">
    <source>
        <dbReference type="SAM" id="Phobius"/>
    </source>
</evidence>
<reference evidence="3 4" key="1">
    <citation type="submission" date="2018-01" db="EMBL/GenBank/DDBJ databases">
        <title>A novel member of the phylum Bacteroidetes isolated from glacier ice.</title>
        <authorList>
            <person name="Liu Q."/>
            <person name="Xin Y.-H."/>
        </authorList>
    </citation>
    <scope>NUCLEOTIDE SEQUENCE [LARGE SCALE GENOMIC DNA]</scope>
    <source>
        <strain evidence="3 4">RB1R16</strain>
    </source>
</reference>
<keyword evidence="4" id="KW-1185">Reference proteome</keyword>
<proteinExistence type="predicted"/>
<keyword evidence="2" id="KW-1133">Transmembrane helix</keyword>
<feature type="region of interest" description="Disordered" evidence="1">
    <location>
        <begin position="64"/>
        <end position="84"/>
    </location>
</feature>
<dbReference type="EMBL" id="PPSL01000006">
    <property type="protein sequence ID" value="PQJ09502.1"/>
    <property type="molecule type" value="Genomic_DNA"/>
</dbReference>
<organism evidence="3 4">
    <name type="scientific">Flavipsychrobacter stenotrophus</name>
    <dbReference type="NCBI Taxonomy" id="2077091"/>
    <lineage>
        <taxon>Bacteria</taxon>
        <taxon>Pseudomonadati</taxon>
        <taxon>Bacteroidota</taxon>
        <taxon>Chitinophagia</taxon>
        <taxon>Chitinophagales</taxon>
        <taxon>Chitinophagaceae</taxon>
        <taxon>Flavipsychrobacter</taxon>
    </lineage>
</organism>
<gene>
    <name evidence="3" type="ORF">CJD36_019885</name>
</gene>
<feature type="transmembrane region" description="Helical" evidence="2">
    <location>
        <begin position="14"/>
        <end position="35"/>
    </location>
</feature>
<evidence type="ECO:0000256" key="1">
    <source>
        <dbReference type="SAM" id="MobiDB-lite"/>
    </source>
</evidence>